<organism evidence="12 13">
    <name type="scientific">Melipona quadrifasciata</name>
    <dbReference type="NCBI Taxonomy" id="166423"/>
    <lineage>
        <taxon>Eukaryota</taxon>
        <taxon>Metazoa</taxon>
        <taxon>Ecdysozoa</taxon>
        <taxon>Arthropoda</taxon>
        <taxon>Hexapoda</taxon>
        <taxon>Insecta</taxon>
        <taxon>Pterygota</taxon>
        <taxon>Neoptera</taxon>
        <taxon>Endopterygota</taxon>
        <taxon>Hymenoptera</taxon>
        <taxon>Apocrita</taxon>
        <taxon>Aculeata</taxon>
        <taxon>Apoidea</taxon>
        <taxon>Anthophila</taxon>
        <taxon>Apidae</taxon>
        <taxon>Melipona</taxon>
    </lineage>
</organism>
<keyword evidence="7" id="KW-0862">Zinc</keyword>
<proteinExistence type="inferred from homology"/>
<dbReference type="Gene3D" id="3.40.390.10">
    <property type="entry name" value="Collagenase (Catalytic Domain)"/>
    <property type="match status" value="1"/>
</dbReference>
<evidence type="ECO:0000313" key="13">
    <source>
        <dbReference type="Proteomes" id="UP000053105"/>
    </source>
</evidence>
<comment type="similarity">
    <text evidence="3">Belongs to the peptidase M13 family.</text>
</comment>
<comment type="cofactor">
    <cofactor evidence="1">
        <name>Zn(2+)</name>
        <dbReference type="ChEBI" id="CHEBI:29105"/>
    </cofactor>
</comment>
<dbReference type="InterPro" id="IPR000718">
    <property type="entry name" value="Peptidase_M13"/>
</dbReference>
<dbReference type="PANTHER" id="PTHR11733">
    <property type="entry name" value="ZINC METALLOPROTEASE FAMILY M13 NEPRILYSIN-RELATED"/>
    <property type="match status" value="1"/>
</dbReference>
<evidence type="ECO:0000256" key="8">
    <source>
        <dbReference type="ARBA" id="ARBA00023049"/>
    </source>
</evidence>
<dbReference type="Pfam" id="PF05649">
    <property type="entry name" value="Peptidase_M13_N"/>
    <property type="match status" value="1"/>
</dbReference>
<dbReference type="OrthoDB" id="5808441at2759"/>
<dbReference type="SUPFAM" id="SSF55486">
    <property type="entry name" value="Metalloproteases ('zincins'), catalytic domain"/>
    <property type="match status" value="1"/>
</dbReference>
<name>A0A0N0BFD3_9HYME</name>
<dbReference type="AlphaFoldDB" id="A0A0N0BFD3"/>
<dbReference type="PROSITE" id="PS51885">
    <property type="entry name" value="NEPRILYSIN"/>
    <property type="match status" value="1"/>
</dbReference>
<dbReference type="GO" id="GO:0016485">
    <property type="term" value="P:protein processing"/>
    <property type="evidence" value="ECO:0007669"/>
    <property type="project" value="TreeGrafter"/>
</dbReference>
<dbReference type="InterPro" id="IPR024079">
    <property type="entry name" value="MetalloPept_cat_dom_sf"/>
</dbReference>
<dbReference type="GO" id="GO:0005886">
    <property type="term" value="C:plasma membrane"/>
    <property type="evidence" value="ECO:0007669"/>
    <property type="project" value="UniProtKB-SubCell"/>
</dbReference>
<keyword evidence="8" id="KW-0482">Metalloprotease</keyword>
<comment type="subcellular location">
    <subcellularLocation>
        <location evidence="2">Cell membrane</location>
        <topology evidence="2">Single-pass type II membrane protein</topology>
    </subcellularLocation>
</comment>
<keyword evidence="6" id="KW-0378">Hydrolase</keyword>
<gene>
    <name evidence="12" type="ORF">WN51_14676</name>
</gene>
<protein>
    <submittedName>
        <fullName evidence="12">Endothelin-converting enzyme 2</fullName>
    </submittedName>
</protein>
<evidence type="ECO:0000256" key="3">
    <source>
        <dbReference type="ARBA" id="ARBA00007357"/>
    </source>
</evidence>
<evidence type="ECO:0000256" key="1">
    <source>
        <dbReference type="ARBA" id="ARBA00001947"/>
    </source>
</evidence>
<feature type="domain" description="Peptidase M13 N-terminal" evidence="11">
    <location>
        <begin position="319"/>
        <end position="718"/>
    </location>
</feature>
<dbReference type="Pfam" id="PF01431">
    <property type="entry name" value="Peptidase_M13"/>
    <property type="match status" value="1"/>
</dbReference>
<evidence type="ECO:0000256" key="9">
    <source>
        <dbReference type="SAM" id="Phobius"/>
    </source>
</evidence>
<keyword evidence="9" id="KW-1133">Transmembrane helix</keyword>
<evidence type="ECO:0000259" key="10">
    <source>
        <dbReference type="Pfam" id="PF01431"/>
    </source>
</evidence>
<evidence type="ECO:0000256" key="5">
    <source>
        <dbReference type="ARBA" id="ARBA00022723"/>
    </source>
</evidence>
<keyword evidence="5" id="KW-0479">Metal-binding</keyword>
<feature type="domain" description="Peptidase M13 C-terminal" evidence="10">
    <location>
        <begin position="794"/>
        <end position="1000"/>
    </location>
</feature>
<dbReference type="GO" id="GO:0046872">
    <property type="term" value="F:metal ion binding"/>
    <property type="evidence" value="ECO:0007669"/>
    <property type="project" value="UniProtKB-KW"/>
</dbReference>
<dbReference type="GO" id="GO:0004222">
    <property type="term" value="F:metalloendopeptidase activity"/>
    <property type="evidence" value="ECO:0007669"/>
    <property type="project" value="InterPro"/>
</dbReference>
<keyword evidence="13" id="KW-1185">Reference proteome</keyword>
<dbReference type="EMBL" id="KQ435803">
    <property type="protein sequence ID" value="KOX73188.1"/>
    <property type="molecule type" value="Genomic_DNA"/>
</dbReference>
<dbReference type="InterPro" id="IPR042089">
    <property type="entry name" value="Peptidase_M13_dom_2"/>
</dbReference>
<dbReference type="InterPro" id="IPR018497">
    <property type="entry name" value="Peptidase_M13_C"/>
</dbReference>
<keyword evidence="9" id="KW-0812">Transmembrane</keyword>
<keyword evidence="9" id="KW-0472">Membrane</keyword>
<evidence type="ECO:0000256" key="6">
    <source>
        <dbReference type="ARBA" id="ARBA00022801"/>
    </source>
</evidence>
<evidence type="ECO:0000313" key="12">
    <source>
        <dbReference type="EMBL" id="KOX73188.1"/>
    </source>
</evidence>
<dbReference type="PANTHER" id="PTHR11733:SF167">
    <property type="entry name" value="FI17812P1-RELATED"/>
    <property type="match status" value="1"/>
</dbReference>
<evidence type="ECO:0000256" key="4">
    <source>
        <dbReference type="ARBA" id="ARBA00022670"/>
    </source>
</evidence>
<evidence type="ECO:0000256" key="2">
    <source>
        <dbReference type="ARBA" id="ARBA00004401"/>
    </source>
</evidence>
<dbReference type="InterPro" id="IPR008753">
    <property type="entry name" value="Peptidase_M13_N"/>
</dbReference>
<reference evidence="12 13" key="1">
    <citation type="submission" date="2015-07" db="EMBL/GenBank/DDBJ databases">
        <title>The genome of Melipona quadrifasciata.</title>
        <authorList>
            <person name="Pan H."/>
            <person name="Kapheim K."/>
        </authorList>
    </citation>
    <scope>NUCLEOTIDE SEQUENCE [LARGE SCALE GENOMIC DNA]</scope>
    <source>
        <strain evidence="12">0111107301</strain>
        <tissue evidence="12">Whole body</tissue>
    </source>
</reference>
<evidence type="ECO:0000259" key="11">
    <source>
        <dbReference type="Pfam" id="PF05649"/>
    </source>
</evidence>
<dbReference type="Gene3D" id="1.10.1380.10">
    <property type="entry name" value="Neutral endopeptidase , domain2"/>
    <property type="match status" value="1"/>
</dbReference>
<sequence length="1010" mass="117123">MPSRGSYQLANVVEGKAAERDQSYRSCVLSLLIFCFLCIILILVNLPWKSYRYYNSEEKDEYVNTMQHHIEHETERTTSSMEPIKLLPTTTFVDENNSIGIEMEKETTESFEVFTDNSSAENETNSNIIDSSKSNIEAVTTDLSQTEIYNEIITEKLDISSVININITEDSTSISTEKFQETDTTEASTPVFIDDQETLNEIEDSTEANVTELITKETKKYQKVDTTDKYTVETSTPTFIDYQETPNEVEESIEADITKLVMKEENVTIESMNQQDVFTYPTILTETSSSPIDKSICLEGECKNLASKILFYMNHTIDPCEDFYEYACGGFETNPQTVEWDLANVAYQRILRQMQKENEKNISSLFADYYNSCVEYKNINQIERIELAREALDKVGKFYTEKTWPKNHTSFTELLARLLLHNSALLFDVAPDLEEYSPKQFTFRIGPKTYNNPFEIDETNDLCYAKRFEREKETVDLENLYMEYKTCKVYEYNDTKIFIESISEALTTLGVFNELNSTFDISQQIKFTLFNIDLKILQGFFANFPSKDKIREAELMKNYTRISIKHLDKNFKIVNWTQLILLLTKELVHPETKVQVYFYDALEKGLRSLEKFGQENPMLLHNALLGLYARNLYQELVISKHLDVEKHCLRVAADVLIPEASNLYISSFTKDQLTYMNKTIHSLFKILKETLKLKIMNVTWTTEAGRNALIAKIDDLKVAVPDISYYTDSESTYRKNGANQINLTNNYFGNSVILMQRYRKLIYAELFTNPGYPEQIWTHYTTPYQSKGLAIYGLNLVVIPYGVIDWSMKYNESLFNYIKLATLGNMIAHQIAHHFDANGIYYWKGTRDTNTLLDDDNSTNMDFKDYIDYQRNILYKNPMNMTLSFTGQNVVYKISQLTLNERLSETMGLRLAHDTLAQLRLSESWLYLPWLDLDFNKLFYLIYAQMYCTKSSLTSSYISLYEDEQLPSRIRIFVSASNNRLLGEAWNCPEGSQIMPSYVCSAFPYLECIS</sequence>
<dbReference type="Proteomes" id="UP000053105">
    <property type="component" value="Unassembled WGS sequence"/>
</dbReference>
<evidence type="ECO:0000256" key="7">
    <source>
        <dbReference type="ARBA" id="ARBA00022833"/>
    </source>
</evidence>
<keyword evidence="4" id="KW-0645">Protease</keyword>
<dbReference type="STRING" id="166423.A0A0N0BFD3"/>
<feature type="transmembrane region" description="Helical" evidence="9">
    <location>
        <begin position="28"/>
        <end position="48"/>
    </location>
</feature>
<accession>A0A0N0BFD3</accession>